<feature type="region of interest" description="Disordered" evidence="1">
    <location>
        <begin position="523"/>
        <end position="554"/>
    </location>
</feature>
<dbReference type="RefSeq" id="WP_258777743.1">
    <property type="nucleotide sequence ID" value="NZ_JANUGP010000005.1"/>
</dbReference>
<keyword evidence="3" id="KW-1185">Reference proteome</keyword>
<dbReference type="InterPro" id="IPR036412">
    <property type="entry name" value="HAD-like_sf"/>
</dbReference>
<feature type="region of interest" description="Disordered" evidence="1">
    <location>
        <begin position="51"/>
        <end position="120"/>
    </location>
</feature>
<organism evidence="2 3">
    <name type="scientific">Streptomyces pyxinicus</name>
    <dbReference type="NCBI Taxonomy" id="2970331"/>
    <lineage>
        <taxon>Bacteria</taxon>
        <taxon>Bacillati</taxon>
        <taxon>Actinomycetota</taxon>
        <taxon>Actinomycetes</taxon>
        <taxon>Kitasatosporales</taxon>
        <taxon>Streptomycetaceae</taxon>
        <taxon>Streptomyces</taxon>
    </lineage>
</organism>
<protein>
    <submittedName>
        <fullName evidence="2">HAD family hydrolase</fullName>
    </submittedName>
</protein>
<feature type="region of interest" description="Disordered" evidence="1">
    <location>
        <begin position="1"/>
        <end position="36"/>
    </location>
</feature>
<dbReference type="EMBL" id="JANUGP010000005">
    <property type="protein sequence ID" value="MCS0601361.1"/>
    <property type="molecule type" value="Genomic_DNA"/>
</dbReference>
<dbReference type="InterPro" id="IPR023214">
    <property type="entry name" value="HAD_sf"/>
</dbReference>
<dbReference type="InterPro" id="IPR047738">
    <property type="entry name" value="SAV_2336-like_N"/>
</dbReference>
<accession>A0ABT2AYL8</accession>
<proteinExistence type="predicted"/>
<feature type="region of interest" description="Disordered" evidence="1">
    <location>
        <begin position="731"/>
        <end position="750"/>
    </location>
</feature>
<dbReference type="Proteomes" id="UP001205612">
    <property type="component" value="Unassembled WGS sequence"/>
</dbReference>
<dbReference type="CDD" id="cd01427">
    <property type="entry name" value="HAD_like"/>
    <property type="match status" value="1"/>
</dbReference>
<keyword evidence="2" id="KW-0378">Hydrolase</keyword>
<comment type="caution">
    <text evidence="2">The sequence shown here is derived from an EMBL/GenBank/DDBJ whole genome shotgun (WGS) entry which is preliminary data.</text>
</comment>
<dbReference type="Gene3D" id="3.40.50.1000">
    <property type="entry name" value="HAD superfamily/HAD-like"/>
    <property type="match status" value="1"/>
</dbReference>
<dbReference type="SUPFAM" id="SSF56784">
    <property type="entry name" value="HAD-like"/>
    <property type="match status" value="1"/>
</dbReference>
<evidence type="ECO:0000256" key="1">
    <source>
        <dbReference type="SAM" id="MobiDB-lite"/>
    </source>
</evidence>
<evidence type="ECO:0000313" key="3">
    <source>
        <dbReference type="Proteomes" id="UP001205612"/>
    </source>
</evidence>
<sequence>MSSERSPEPSGTGEPSAALARLADVLEQASRGTRPTPLELAELLWLAGQMSDAGDGGAVPVRRAAPPPPVPPVPPAPDRTPPLAAPAPAGRVPLHLPARQPAPAAAEHRPHTGLLAPAPPMLRHPLALQRALRPLRRRTDAPVGHELDERATADRIAHLGADPAWWLPVLRPARERWLRLNLVYDAGPTMPVWQPLLRELHTALAQSGAFRTVALFRATADGTVHGPGAAAHGDGRTVTLLVSDCMGPQWREGPAGRRWYATLHRWARRMPLAVVQPLPEHLWRDTALPTAPGRLTAPYPAAPSAALTFEPYEPYEPCGGPEFADGTVPLPVLEPEPRWLAHWAGLLTAPGGARFPAAVAGLGRPLPADAEDRTDVARLSAEELVLRFRATASPEAFRLAGHLALGRPDLPVMRLVQAAVEPDPRPRQLAEVVLSGMLTAVPGAPPGCYAFRDGVRELLLLGLPRTARNRTTELLRRVGELIEDRAGRAPGEFRASVPSGRGPGTAVAAEPFATVDEDSARRLAGATGGPAPGEPAVAHGEPHAEPSPADPPGLRFTADALAGRPEARITLEAAVHEVLARSALAPGRYTVEVRPDGYLVRTEPGAFLLPALVAALRELPRALRRLDRPPRVRVTFGPDPAVPVPDPGAGVLVVVPPALYDDFSASSAARGTPPFRPLHRAGAPDAAPTAWYCALGQTTGEPTEQDLVRGPFIIQDLRELGLPTPGRTAVVHTRPDGPLTLLDPLQPYGTRPPRPETYYTVDLTPHQARHTLSLPGAGAGAFTAVVDLSWEVADPVAVVRAEASGVPGLLLERLRTGAASVTRRHPVRRAGAAGRQVNEAVRDWPVPGLAVSYRVRLAPEGRPLPETERPAPGRRRTAALLGDAEAVLIGFDGPLARLFPGRTARAAVVELLSLVAEDRDPAGALAGRPLPVVAEAGREAFAHPLDLLRAFARDPAGPALAARLAALELAAVPDAPTTHRALPLVRALHRSGRRVGVVTDVSAPAVRGCLEPYRLPLACVQGRRDDLGLLMPDPDGLDRALAALGTPVPGAVLIGSSVAELTAAQRLGLRFVGFAPTAAGRRRLREEGSGLTVSSLEPLLEAARAL</sequence>
<name>A0ABT2AYL8_9ACTN</name>
<reference evidence="2 3" key="1">
    <citation type="submission" date="2022-08" db="EMBL/GenBank/DDBJ databases">
        <authorList>
            <person name="Somphong A."/>
            <person name="Phongsopitanun W."/>
        </authorList>
    </citation>
    <scope>NUCLEOTIDE SEQUENCE [LARGE SCALE GENOMIC DNA]</scope>
    <source>
        <strain evidence="2 3">LP11</strain>
    </source>
</reference>
<dbReference type="GO" id="GO:0016787">
    <property type="term" value="F:hydrolase activity"/>
    <property type="evidence" value="ECO:0007669"/>
    <property type="project" value="UniProtKB-KW"/>
</dbReference>
<feature type="compositionally biased region" description="Pro residues" evidence="1">
    <location>
        <begin position="65"/>
        <end position="85"/>
    </location>
</feature>
<evidence type="ECO:0000313" key="2">
    <source>
        <dbReference type="EMBL" id="MCS0601361.1"/>
    </source>
</evidence>
<dbReference type="NCBIfam" id="NF041121">
    <property type="entry name" value="SAV_2336_NTERM"/>
    <property type="match status" value="1"/>
</dbReference>
<gene>
    <name evidence="2" type="ORF">NX794_08970</name>
</gene>